<proteinExistence type="predicted"/>
<protein>
    <recommendedName>
        <fullName evidence="3">Transcriptional regulator</fullName>
    </recommendedName>
</protein>
<dbReference type="Proteomes" id="UP001501447">
    <property type="component" value="Unassembled WGS sequence"/>
</dbReference>
<evidence type="ECO:0000313" key="1">
    <source>
        <dbReference type="EMBL" id="GAA2595879.1"/>
    </source>
</evidence>
<evidence type="ECO:0000313" key="2">
    <source>
        <dbReference type="Proteomes" id="UP001501447"/>
    </source>
</evidence>
<keyword evidence="2" id="KW-1185">Reference proteome</keyword>
<accession>A0ABP6C155</accession>
<reference evidence="2" key="1">
    <citation type="journal article" date="2019" name="Int. J. Syst. Evol. Microbiol.">
        <title>The Global Catalogue of Microorganisms (GCM) 10K type strain sequencing project: providing services to taxonomists for standard genome sequencing and annotation.</title>
        <authorList>
            <consortium name="The Broad Institute Genomics Platform"/>
            <consortium name="The Broad Institute Genome Sequencing Center for Infectious Disease"/>
            <person name="Wu L."/>
            <person name="Ma J."/>
        </authorList>
    </citation>
    <scope>NUCLEOTIDE SEQUENCE [LARGE SCALE GENOMIC DNA]</scope>
    <source>
        <strain evidence="2">JCM 16373</strain>
    </source>
</reference>
<comment type="caution">
    <text evidence="1">The sequence shown here is derived from an EMBL/GenBank/DDBJ whole genome shotgun (WGS) entry which is preliminary data.</text>
</comment>
<dbReference type="EMBL" id="BAAARJ010000002">
    <property type="protein sequence ID" value="GAA2595879.1"/>
    <property type="molecule type" value="Genomic_DNA"/>
</dbReference>
<sequence>MGDPRDAISAARSARQAIAHHDAPALNAMLLTRQARGHARLREERHARAALAEAETLCARGKGEDDPHWLYWINPGEILGQTGSCYLDLGHPARAATAFAAAQDVLSRGETRTTAQFLSRAATAQMRAGNPDAGCATAQDVLTSGTTSAEQLPSAGAHYVIPDLVDVQRVLNLIDHCVGGS</sequence>
<evidence type="ECO:0008006" key="3">
    <source>
        <dbReference type="Google" id="ProtNLM"/>
    </source>
</evidence>
<name>A0ABP6C155_9ACTN</name>
<dbReference type="Gene3D" id="1.25.40.10">
    <property type="entry name" value="Tetratricopeptide repeat domain"/>
    <property type="match status" value="1"/>
</dbReference>
<dbReference type="RefSeq" id="WP_344562373.1">
    <property type="nucleotide sequence ID" value="NZ_BAAARJ010000002.1"/>
</dbReference>
<organism evidence="1 2">
    <name type="scientific">Streptomyces axinellae</name>
    <dbReference type="NCBI Taxonomy" id="552788"/>
    <lineage>
        <taxon>Bacteria</taxon>
        <taxon>Bacillati</taxon>
        <taxon>Actinomycetota</taxon>
        <taxon>Actinomycetes</taxon>
        <taxon>Kitasatosporales</taxon>
        <taxon>Streptomycetaceae</taxon>
        <taxon>Streptomyces</taxon>
    </lineage>
</organism>
<gene>
    <name evidence="1" type="ORF">GCM10009863_06400</name>
</gene>
<dbReference type="InterPro" id="IPR011990">
    <property type="entry name" value="TPR-like_helical_dom_sf"/>
</dbReference>